<dbReference type="AlphaFoldDB" id="A0A6P7HCJ0"/>
<dbReference type="PROSITE" id="PS51084">
    <property type="entry name" value="HIT_2"/>
    <property type="match status" value="1"/>
</dbReference>
<dbReference type="GeneID" id="114428742"/>
<feature type="short sequence motif" description="Histidine triad motif" evidence="1">
    <location>
        <begin position="107"/>
        <end position="111"/>
    </location>
</feature>
<dbReference type="GO" id="GO:0003824">
    <property type="term" value="F:catalytic activity"/>
    <property type="evidence" value="ECO:0007669"/>
    <property type="project" value="InterPro"/>
</dbReference>
<organism evidence="3 4">
    <name type="scientific">Parambassis ranga</name>
    <name type="common">Indian glassy fish</name>
    <dbReference type="NCBI Taxonomy" id="210632"/>
    <lineage>
        <taxon>Eukaryota</taxon>
        <taxon>Metazoa</taxon>
        <taxon>Chordata</taxon>
        <taxon>Craniata</taxon>
        <taxon>Vertebrata</taxon>
        <taxon>Euteleostomi</taxon>
        <taxon>Actinopterygii</taxon>
        <taxon>Neopterygii</taxon>
        <taxon>Teleostei</taxon>
        <taxon>Neoteleostei</taxon>
        <taxon>Acanthomorphata</taxon>
        <taxon>Ovalentaria</taxon>
        <taxon>Ambassidae</taxon>
        <taxon>Parambassis</taxon>
    </lineage>
</organism>
<evidence type="ECO:0000313" key="4">
    <source>
        <dbReference type="RefSeq" id="XP_028253215.1"/>
    </source>
</evidence>
<evidence type="ECO:0000313" key="3">
    <source>
        <dbReference type="Proteomes" id="UP000515145"/>
    </source>
</evidence>
<keyword evidence="3" id="KW-1185">Reference proteome</keyword>
<dbReference type="OrthoDB" id="1915375at2759"/>
<dbReference type="InParanoid" id="A0A6P7HCJ0"/>
<dbReference type="FunCoup" id="A0A6P7HCJ0">
    <property type="interactions" value="784"/>
</dbReference>
<dbReference type="Proteomes" id="UP000515145">
    <property type="component" value="Chromosome 24"/>
</dbReference>
<evidence type="ECO:0000259" key="2">
    <source>
        <dbReference type="PROSITE" id="PS51084"/>
    </source>
</evidence>
<reference evidence="4" key="1">
    <citation type="submission" date="2025-08" db="UniProtKB">
        <authorList>
            <consortium name="RefSeq"/>
        </authorList>
    </citation>
    <scope>IDENTIFICATION</scope>
</reference>
<dbReference type="PANTHER" id="PTHR12486">
    <property type="entry name" value="APRATAXIN-RELATED"/>
    <property type="match status" value="1"/>
</dbReference>
<gene>
    <name evidence="4" type="primary">LOC114428742</name>
</gene>
<proteinExistence type="predicted"/>
<accession>A0A6P7HCJ0</accession>
<dbReference type="InterPro" id="IPR036265">
    <property type="entry name" value="HIT-like_sf"/>
</dbReference>
<dbReference type="Gene3D" id="3.30.428.10">
    <property type="entry name" value="HIT-like"/>
    <property type="match status" value="1"/>
</dbReference>
<dbReference type="InterPro" id="IPR011146">
    <property type="entry name" value="HIT-like"/>
</dbReference>
<evidence type="ECO:0000256" key="1">
    <source>
        <dbReference type="PROSITE-ProRule" id="PRU00464"/>
    </source>
</evidence>
<protein>
    <submittedName>
        <fullName evidence="4">Histidine triad nucleotide-binding protein 3-like</fullName>
    </submittedName>
</protein>
<sequence length="177" mass="20342">MTTDAADSDEEFCIFCLIANGRDKETKIIKKNKDLVCFRDIYPAAPHHFLVVPREHIHSCHSLHRGHINVVKQMAQLGKAVLHEQGITNMKDVRLGFHQPPYISVGHLHLHVLAPASEISFDLVYKFTPKAYNFLTEEHLLKRLHDIDPPYQHKLEKYLCLPLQKRNKDGAGVSKTY</sequence>
<dbReference type="Pfam" id="PF11969">
    <property type="entry name" value="DcpS_C"/>
    <property type="match status" value="1"/>
</dbReference>
<dbReference type="RefSeq" id="XP_028253215.1">
    <property type="nucleotide sequence ID" value="XM_028397414.1"/>
</dbReference>
<name>A0A6P7HCJ0_9TELE</name>
<dbReference type="PANTHER" id="PTHR12486:SF6">
    <property type="entry name" value="ADENOSINE 5'-MONOPHOSPHORAMIDASE HINT3"/>
    <property type="match status" value="1"/>
</dbReference>
<feature type="domain" description="HIT" evidence="2">
    <location>
        <begin position="14"/>
        <end position="125"/>
    </location>
</feature>
<dbReference type="SUPFAM" id="SSF54197">
    <property type="entry name" value="HIT-like"/>
    <property type="match status" value="1"/>
</dbReference>